<dbReference type="Pfam" id="PF13936">
    <property type="entry name" value="HTH_38"/>
    <property type="match status" value="1"/>
</dbReference>
<evidence type="ECO:0000256" key="1">
    <source>
        <dbReference type="ARBA" id="ARBA00023172"/>
    </source>
</evidence>
<name>A0ABW4V2X6_9MICO</name>
<sequence length="401" mass="45662">MPRWAWNKASSDTKRRYFELIRSGMSGQKAAALVGVSASSGSNWYIDAGSMTVVEEKPISSRYLSQDDRIEIADGIAVGEAVKSIAARIGKSYQSVYKEIARNRRPGGRYQPWYAHNQAFTRRRRPKPRVLETDPKLARIVACQLAQKWSPGQISRWLRRRYPHLPAWWICPETIYEAIYHGRIILPATTRQCDSPLRTGRTYRHQRGRGRSKDGALRQHTAMRSIHDRPAAVEARTQIGHWEGDLIIGAGQRSAIATLVDRKTRTTMLVALPDGHSATVVADALVETFSALPPHLRRTLTWDQGNELFQHERIEQSTGLRIYFADPHSPWQRPSNENTNGLLRQYFPKGTDLSVHTQEHLDTVAVELNDRPRACLNDRTPAQLMRTSTRRAKTSSIRFVR</sequence>
<evidence type="ECO:0000313" key="4">
    <source>
        <dbReference type="EMBL" id="MFD2024159.1"/>
    </source>
</evidence>
<dbReference type="SUPFAM" id="SSF53098">
    <property type="entry name" value="Ribonuclease H-like"/>
    <property type="match status" value="1"/>
</dbReference>
<comment type="caution">
    <text evidence="4">The sequence shown here is derived from an EMBL/GenBank/DDBJ whole genome shotgun (WGS) entry which is preliminary data.</text>
</comment>
<protein>
    <submittedName>
        <fullName evidence="4">IS30 family transposase</fullName>
    </submittedName>
</protein>
<organism evidence="4 5">
    <name type="scientific">Promicromonospora aerolata</name>
    <dbReference type="NCBI Taxonomy" id="195749"/>
    <lineage>
        <taxon>Bacteria</taxon>
        <taxon>Bacillati</taxon>
        <taxon>Actinomycetota</taxon>
        <taxon>Actinomycetes</taxon>
        <taxon>Micrococcales</taxon>
        <taxon>Promicromonosporaceae</taxon>
        <taxon>Promicromonospora</taxon>
    </lineage>
</organism>
<reference evidence="5" key="1">
    <citation type="journal article" date="2019" name="Int. J. Syst. Evol. Microbiol.">
        <title>The Global Catalogue of Microorganisms (GCM) 10K type strain sequencing project: providing services to taxonomists for standard genome sequencing and annotation.</title>
        <authorList>
            <consortium name="The Broad Institute Genomics Platform"/>
            <consortium name="The Broad Institute Genome Sequencing Center for Infectious Disease"/>
            <person name="Wu L."/>
            <person name="Ma J."/>
        </authorList>
    </citation>
    <scope>NUCLEOTIDE SEQUENCE [LARGE SCALE GENOMIC DNA]</scope>
    <source>
        <strain evidence="5">CCM 7043</strain>
    </source>
</reference>
<evidence type="ECO:0000313" key="5">
    <source>
        <dbReference type="Proteomes" id="UP001597338"/>
    </source>
</evidence>
<dbReference type="PROSITE" id="PS50994">
    <property type="entry name" value="INTEGRASE"/>
    <property type="match status" value="1"/>
</dbReference>
<keyword evidence="5" id="KW-1185">Reference proteome</keyword>
<dbReference type="Gene3D" id="3.30.420.10">
    <property type="entry name" value="Ribonuclease H-like superfamily/Ribonuclease H"/>
    <property type="match status" value="1"/>
</dbReference>
<dbReference type="PANTHER" id="PTHR10948:SF23">
    <property type="entry name" value="TRANSPOSASE INSI FOR INSERTION SEQUENCE ELEMENT IS30A-RELATED"/>
    <property type="match status" value="1"/>
</dbReference>
<dbReference type="Pfam" id="PF00665">
    <property type="entry name" value="rve"/>
    <property type="match status" value="1"/>
</dbReference>
<dbReference type="PANTHER" id="PTHR10948">
    <property type="entry name" value="TRANSPOSASE"/>
    <property type="match status" value="1"/>
</dbReference>
<dbReference type="InterPro" id="IPR012337">
    <property type="entry name" value="RNaseH-like_sf"/>
</dbReference>
<dbReference type="InterPro" id="IPR051917">
    <property type="entry name" value="Transposase-Integrase"/>
</dbReference>
<proteinExistence type="predicted"/>
<feature type="domain" description="Integrase catalytic" evidence="3">
    <location>
        <begin position="226"/>
        <end position="389"/>
    </location>
</feature>
<dbReference type="NCBIfam" id="NF033563">
    <property type="entry name" value="transpos_IS30"/>
    <property type="match status" value="1"/>
</dbReference>
<feature type="region of interest" description="Disordered" evidence="2">
    <location>
        <begin position="196"/>
        <end position="221"/>
    </location>
</feature>
<dbReference type="RefSeq" id="WP_377196115.1">
    <property type="nucleotide sequence ID" value="NZ_JBHUHF010000001.1"/>
</dbReference>
<dbReference type="InterPro" id="IPR036397">
    <property type="entry name" value="RNaseH_sf"/>
</dbReference>
<evidence type="ECO:0000259" key="3">
    <source>
        <dbReference type="PROSITE" id="PS50994"/>
    </source>
</evidence>
<dbReference type="InterPro" id="IPR053392">
    <property type="entry name" value="Transposase_IS30-like"/>
</dbReference>
<dbReference type="Proteomes" id="UP001597338">
    <property type="component" value="Unassembled WGS sequence"/>
</dbReference>
<dbReference type="InterPro" id="IPR025246">
    <property type="entry name" value="IS30-like_HTH"/>
</dbReference>
<keyword evidence="1" id="KW-0233">DNA recombination</keyword>
<dbReference type="EMBL" id="JBHUHF010000001">
    <property type="protein sequence ID" value="MFD2024159.1"/>
    <property type="molecule type" value="Genomic_DNA"/>
</dbReference>
<evidence type="ECO:0000256" key="2">
    <source>
        <dbReference type="SAM" id="MobiDB-lite"/>
    </source>
</evidence>
<dbReference type="InterPro" id="IPR001584">
    <property type="entry name" value="Integrase_cat-core"/>
</dbReference>
<gene>
    <name evidence="4" type="ORF">ACFSL2_01395</name>
</gene>
<feature type="compositionally biased region" description="Basic residues" evidence="2">
    <location>
        <begin position="201"/>
        <end position="210"/>
    </location>
</feature>
<accession>A0ABW4V2X6</accession>